<dbReference type="Proteomes" id="UP001458880">
    <property type="component" value="Unassembled WGS sequence"/>
</dbReference>
<comment type="caution">
    <text evidence="1">The sequence shown here is derived from an EMBL/GenBank/DDBJ whole genome shotgun (WGS) entry which is preliminary data.</text>
</comment>
<dbReference type="AlphaFoldDB" id="A0AAW1HTW7"/>
<organism evidence="1 2">
    <name type="scientific">Popillia japonica</name>
    <name type="common">Japanese beetle</name>
    <dbReference type="NCBI Taxonomy" id="7064"/>
    <lineage>
        <taxon>Eukaryota</taxon>
        <taxon>Metazoa</taxon>
        <taxon>Ecdysozoa</taxon>
        <taxon>Arthropoda</taxon>
        <taxon>Hexapoda</taxon>
        <taxon>Insecta</taxon>
        <taxon>Pterygota</taxon>
        <taxon>Neoptera</taxon>
        <taxon>Endopterygota</taxon>
        <taxon>Coleoptera</taxon>
        <taxon>Polyphaga</taxon>
        <taxon>Scarabaeiformia</taxon>
        <taxon>Scarabaeidae</taxon>
        <taxon>Rutelinae</taxon>
        <taxon>Popillia</taxon>
    </lineage>
</organism>
<keyword evidence="2" id="KW-1185">Reference proteome</keyword>
<sequence length="82" mass="9382">MKGTADACVLTGSKEKLSRKNSSRKAVFDNNFAWYRDCCNGGNSSYKATSVNIQTAGDFLPLQCLSYCYYYLWPFLFVYYIL</sequence>
<protein>
    <submittedName>
        <fullName evidence="1">Uncharacterized protein</fullName>
    </submittedName>
</protein>
<reference evidence="1 2" key="1">
    <citation type="journal article" date="2024" name="BMC Genomics">
        <title>De novo assembly and annotation of Popillia japonica's genome with initial clues to its potential as an invasive pest.</title>
        <authorList>
            <person name="Cucini C."/>
            <person name="Boschi S."/>
            <person name="Funari R."/>
            <person name="Cardaioli E."/>
            <person name="Iannotti N."/>
            <person name="Marturano G."/>
            <person name="Paoli F."/>
            <person name="Bruttini M."/>
            <person name="Carapelli A."/>
            <person name="Frati F."/>
            <person name="Nardi F."/>
        </authorList>
    </citation>
    <scope>NUCLEOTIDE SEQUENCE [LARGE SCALE GENOMIC DNA]</scope>
    <source>
        <strain evidence="1">DMR45628</strain>
    </source>
</reference>
<proteinExistence type="predicted"/>
<name>A0AAW1HTW7_POPJA</name>
<evidence type="ECO:0000313" key="1">
    <source>
        <dbReference type="EMBL" id="KAK9679971.1"/>
    </source>
</evidence>
<dbReference type="EMBL" id="JASPKY010000951">
    <property type="protein sequence ID" value="KAK9679971.1"/>
    <property type="molecule type" value="Genomic_DNA"/>
</dbReference>
<evidence type="ECO:0000313" key="2">
    <source>
        <dbReference type="Proteomes" id="UP001458880"/>
    </source>
</evidence>
<gene>
    <name evidence="1" type="ORF">QE152_g39525</name>
</gene>
<accession>A0AAW1HTW7</accession>